<dbReference type="PANTHER" id="PTHR13604">
    <property type="entry name" value="DC12-RELATED"/>
    <property type="match status" value="1"/>
</dbReference>
<evidence type="ECO:0000256" key="6">
    <source>
        <dbReference type="ARBA" id="ARBA00023125"/>
    </source>
</evidence>
<dbReference type="RefSeq" id="WP_369745697.1">
    <property type="nucleotide sequence ID" value="NZ_CP165735.1"/>
</dbReference>
<dbReference type="Gene3D" id="3.90.1680.10">
    <property type="entry name" value="SOS response associated peptidase-like"/>
    <property type="match status" value="1"/>
</dbReference>
<keyword evidence="7" id="KW-0456">Lyase</keyword>
<keyword evidence="2 8" id="KW-0645">Protease</keyword>
<evidence type="ECO:0000256" key="2">
    <source>
        <dbReference type="ARBA" id="ARBA00022670"/>
    </source>
</evidence>
<dbReference type="EMBL" id="CP165735">
    <property type="protein sequence ID" value="XDV71747.1"/>
    <property type="molecule type" value="Genomic_DNA"/>
</dbReference>
<dbReference type="GO" id="GO:0003697">
    <property type="term" value="F:single-stranded DNA binding"/>
    <property type="evidence" value="ECO:0007669"/>
    <property type="project" value="InterPro"/>
</dbReference>
<name>A0AB39YPE3_9MICC</name>
<dbReference type="InterPro" id="IPR036590">
    <property type="entry name" value="SRAP-like"/>
</dbReference>
<dbReference type="GO" id="GO:0008233">
    <property type="term" value="F:peptidase activity"/>
    <property type="evidence" value="ECO:0007669"/>
    <property type="project" value="UniProtKB-KW"/>
</dbReference>
<dbReference type="Pfam" id="PF02586">
    <property type="entry name" value="SRAP"/>
    <property type="match status" value="1"/>
</dbReference>
<evidence type="ECO:0000256" key="5">
    <source>
        <dbReference type="ARBA" id="ARBA00023124"/>
    </source>
</evidence>
<proteinExistence type="inferred from homology"/>
<dbReference type="SUPFAM" id="SSF143081">
    <property type="entry name" value="BB1717-like"/>
    <property type="match status" value="1"/>
</dbReference>
<dbReference type="PANTHER" id="PTHR13604:SF0">
    <property type="entry name" value="ABASIC SITE PROCESSING PROTEIN HMCES"/>
    <property type="match status" value="1"/>
</dbReference>
<evidence type="ECO:0000256" key="4">
    <source>
        <dbReference type="ARBA" id="ARBA00022801"/>
    </source>
</evidence>
<dbReference type="EC" id="3.4.-.-" evidence="8"/>
<keyword evidence="4 8" id="KW-0378">Hydrolase</keyword>
<reference evidence="9" key="1">
    <citation type="submission" date="2024-07" db="EMBL/GenBank/DDBJ databases">
        <authorList>
            <person name="Li J."/>
            <person name="Wei H."/>
            <person name="Ma J."/>
        </authorList>
    </citation>
    <scope>NUCLEOTIDE SEQUENCE</scope>
    <source>
        <strain evidence="9">AMU7</strain>
    </source>
</reference>
<evidence type="ECO:0000313" key="9">
    <source>
        <dbReference type="EMBL" id="XDV71747.1"/>
    </source>
</evidence>
<sequence>MGSGAVLDDPERWLLTCTVLTTTTQNALGHIHERSPIVIPKDRFAEWHDPGLTDKADVQHLLDSLPEPTLTPRIVSTRLNSVRNNGPELIHPAE</sequence>
<organism evidence="9">
    <name type="scientific">Paenarthrobacter sp. AMU7</name>
    <dbReference type="NCBI Taxonomy" id="3162492"/>
    <lineage>
        <taxon>Bacteria</taxon>
        <taxon>Bacillati</taxon>
        <taxon>Actinomycetota</taxon>
        <taxon>Actinomycetes</taxon>
        <taxon>Micrococcales</taxon>
        <taxon>Micrococcaceae</taxon>
        <taxon>Paenarthrobacter</taxon>
    </lineage>
</organism>
<keyword evidence="5" id="KW-0190">Covalent protein-DNA linkage</keyword>
<dbReference type="GO" id="GO:0006508">
    <property type="term" value="P:proteolysis"/>
    <property type="evidence" value="ECO:0007669"/>
    <property type="project" value="UniProtKB-KW"/>
</dbReference>
<evidence type="ECO:0000256" key="8">
    <source>
        <dbReference type="RuleBase" id="RU364100"/>
    </source>
</evidence>
<accession>A0AB39YPE3</accession>
<evidence type="ECO:0000256" key="3">
    <source>
        <dbReference type="ARBA" id="ARBA00022763"/>
    </source>
</evidence>
<keyword evidence="6" id="KW-0238">DNA-binding</keyword>
<comment type="similarity">
    <text evidence="1 8">Belongs to the SOS response-associated peptidase family.</text>
</comment>
<evidence type="ECO:0000256" key="1">
    <source>
        <dbReference type="ARBA" id="ARBA00008136"/>
    </source>
</evidence>
<keyword evidence="3" id="KW-0227">DNA damage</keyword>
<dbReference type="InterPro" id="IPR003738">
    <property type="entry name" value="SRAP"/>
</dbReference>
<dbReference type="GO" id="GO:0106300">
    <property type="term" value="P:protein-DNA covalent cross-linking repair"/>
    <property type="evidence" value="ECO:0007669"/>
    <property type="project" value="InterPro"/>
</dbReference>
<dbReference type="GO" id="GO:0016829">
    <property type="term" value="F:lyase activity"/>
    <property type="evidence" value="ECO:0007669"/>
    <property type="project" value="UniProtKB-KW"/>
</dbReference>
<gene>
    <name evidence="9" type="ORF">ABQM86_00715</name>
</gene>
<evidence type="ECO:0000256" key="7">
    <source>
        <dbReference type="ARBA" id="ARBA00023239"/>
    </source>
</evidence>
<protein>
    <recommendedName>
        <fullName evidence="8">Abasic site processing protein</fullName>
        <ecNumber evidence="8">3.4.-.-</ecNumber>
    </recommendedName>
</protein>
<dbReference type="AlphaFoldDB" id="A0AB39YPE3"/>